<dbReference type="PROSITE" id="PS51857">
    <property type="entry name" value="CSD_2"/>
    <property type="match status" value="1"/>
</dbReference>
<dbReference type="SUPFAM" id="SSF50249">
    <property type="entry name" value="Nucleic acid-binding proteins"/>
    <property type="match status" value="1"/>
</dbReference>
<dbReference type="Proteomes" id="UP000678499">
    <property type="component" value="Unassembled WGS sequence"/>
</dbReference>
<dbReference type="GO" id="GO:0043488">
    <property type="term" value="P:regulation of mRNA stability"/>
    <property type="evidence" value="ECO:0007669"/>
    <property type="project" value="TreeGrafter"/>
</dbReference>
<dbReference type="EMBL" id="OA883447">
    <property type="protein sequence ID" value="CAD7278930.1"/>
    <property type="molecule type" value="Genomic_DNA"/>
</dbReference>
<protein>
    <recommendedName>
        <fullName evidence="3">CSD domain-containing protein</fullName>
    </recommendedName>
</protein>
<dbReference type="EMBL" id="CAJPEX010001410">
    <property type="protein sequence ID" value="CAG0919082.1"/>
    <property type="molecule type" value="Genomic_DNA"/>
</dbReference>
<feature type="domain" description="CSD" evidence="3">
    <location>
        <begin position="53"/>
        <end position="119"/>
    </location>
</feature>
<evidence type="ECO:0000313" key="5">
    <source>
        <dbReference type="Proteomes" id="UP000678499"/>
    </source>
</evidence>
<dbReference type="CDD" id="cd04458">
    <property type="entry name" value="CSP_CDS"/>
    <property type="match status" value="1"/>
</dbReference>
<keyword evidence="1" id="KW-0597">Phosphoprotein</keyword>
<proteinExistence type="predicted"/>
<keyword evidence="5" id="KW-1185">Reference proteome</keyword>
<feature type="region of interest" description="Disordered" evidence="2">
    <location>
        <begin position="1"/>
        <end position="34"/>
    </location>
</feature>
<dbReference type="InterPro" id="IPR011129">
    <property type="entry name" value="CSD"/>
</dbReference>
<dbReference type="InterPro" id="IPR019844">
    <property type="entry name" value="CSD_CS"/>
</dbReference>
<gene>
    <name evidence="4" type="ORF">NMOB1V02_LOCUS6620</name>
</gene>
<dbReference type="InterPro" id="IPR012340">
    <property type="entry name" value="NA-bd_OB-fold"/>
</dbReference>
<feature type="compositionally biased region" description="Polar residues" evidence="2">
    <location>
        <begin position="14"/>
        <end position="24"/>
    </location>
</feature>
<dbReference type="InterPro" id="IPR052069">
    <property type="entry name" value="Ca-reg_mRNA-binding_domain"/>
</dbReference>
<accession>A0A7R9BR50</accession>
<dbReference type="OrthoDB" id="448492at2759"/>
<name>A0A7R9BR50_9CRUS</name>
<sequence length="160" mass="18031">MSSPISIPEKKTSNDAVSPESSPSFHGLTLPSPIVTRRQRTKSMTERLYDAPIHRGTVKYFSRSRGHGFITPEDGSDDIFVHISDIDGEFIPKAGDEVRYRVCPIPPKMEKMQAAHVTIIHFCPVRHQKWNYSLTSADVETENKEIAAARKSDEKEQNGH</sequence>
<dbReference type="Pfam" id="PF00313">
    <property type="entry name" value="CSD"/>
    <property type="match status" value="1"/>
</dbReference>
<dbReference type="SMART" id="SM00357">
    <property type="entry name" value="CSP"/>
    <property type="match status" value="1"/>
</dbReference>
<dbReference type="InterPro" id="IPR002059">
    <property type="entry name" value="CSP_DNA-bd"/>
</dbReference>
<dbReference type="PANTHER" id="PTHR12962">
    <property type="entry name" value="CALCIUM-REGULATED HEAT STABLE PROTEIN CRHSP-24-RELATED"/>
    <property type="match status" value="1"/>
</dbReference>
<organism evidence="4">
    <name type="scientific">Notodromas monacha</name>
    <dbReference type="NCBI Taxonomy" id="399045"/>
    <lineage>
        <taxon>Eukaryota</taxon>
        <taxon>Metazoa</taxon>
        <taxon>Ecdysozoa</taxon>
        <taxon>Arthropoda</taxon>
        <taxon>Crustacea</taxon>
        <taxon>Oligostraca</taxon>
        <taxon>Ostracoda</taxon>
        <taxon>Podocopa</taxon>
        <taxon>Podocopida</taxon>
        <taxon>Cypridocopina</taxon>
        <taxon>Cypridoidea</taxon>
        <taxon>Cyprididae</taxon>
        <taxon>Notodromas</taxon>
    </lineage>
</organism>
<evidence type="ECO:0000259" key="3">
    <source>
        <dbReference type="PROSITE" id="PS51857"/>
    </source>
</evidence>
<evidence type="ECO:0000256" key="1">
    <source>
        <dbReference type="ARBA" id="ARBA00022553"/>
    </source>
</evidence>
<evidence type="ECO:0000313" key="4">
    <source>
        <dbReference type="EMBL" id="CAD7278930.1"/>
    </source>
</evidence>
<dbReference type="AlphaFoldDB" id="A0A7R9BR50"/>
<dbReference type="GO" id="GO:0003730">
    <property type="term" value="F:mRNA 3'-UTR binding"/>
    <property type="evidence" value="ECO:0007669"/>
    <property type="project" value="TreeGrafter"/>
</dbReference>
<dbReference type="PROSITE" id="PS00352">
    <property type="entry name" value="CSD_1"/>
    <property type="match status" value="1"/>
</dbReference>
<dbReference type="PANTHER" id="PTHR12962:SF1">
    <property type="entry name" value="COLD SHOCK DOMAIN-CONTAINING PROTEIN CG9705"/>
    <property type="match status" value="1"/>
</dbReference>
<evidence type="ECO:0000256" key="2">
    <source>
        <dbReference type="SAM" id="MobiDB-lite"/>
    </source>
</evidence>
<reference evidence="4" key="1">
    <citation type="submission" date="2020-11" db="EMBL/GenBank/DDBJ databases">
        <authorList>
            <person name="Tran Van P."/>
        </authorList>
    </citation>
    <scope>NUCLEOTIDE SEQUENCE</scope>
</reference>
<dbReference type="GO" id="GO:0005737">
    <property type="term" value="C:cytoplasm"/>
    <property type="evidence" value="ECO:0007669"/>
    <property type="project" value="TreeGrafter"/>
</dbReference>
<dbReference type="FunFam" id="2.40.50.140:FF:000086">
    <property type="entry name" value="Cold shock domain-containing protein C2"/>
    <property type="match status" value="1"/>
</dbReference>
<dbReference type="Gene3D" id="2.40.50.140">
    <property type="entry name" value="Nucleic acid-binding proteins"/>
    <property type="match status" value="1"/>
</dbReference>